<evidence type="ECO:0000313" key="13">
    <source>
        <dbReference type="EMBL" id="AGO27983.1"/>
    </source>
</evidence>
<dbReference type="GO" id="GO:0046872">
    <property type="term" value="F:metal ion binding"/>
    <property type="evidence" value="ECO:0007669"/>
    <property type="project" value="UniProtKB-KW"/>
</dbReference>
<keyword evidence="8" id="KW-0411">Iron-sulfur</keyword>
<comment type="subcellular location">
    <subcellularLocation>
        <location evidence="1">Cell membrane</location>
    </subcellularLocation>
</comment>
<gene>
    <name evidence="13" type="primary">ctrA</name>
</gene>
<keyword evidence="5" id="KW-0732">Signal</keyword>
<keyword evidence="3" id="KW-0004">4Fe-4S</keyword>
<evidence type="ECO:0000259" key="12">
    <source>
        <dbReference type="PROSITE" id="PS51379"/>
    </source>
</evidence>
<keyword evidence="7" id="KW-0408">Iron</keyword>
<evidence type="ECO:0000256" key="6">
    <source>
        <dbReference type="ARBA" id="ARBA00022737"/>
    </source>
</evidence>
<keyword evidence="11" id="KW-0812">Transmembrane</keyword>
<dbReference type="PROSITE" id="PS51379">
    <property type="entry name" value="4FE4S_FER_2"/>
    <property type="match status" value="1"/>
</dbReference>
<sequence length="457" mass="50272">MDKEKSNNDKPATKINRRRFLKFGAGASSGIAIAAAATALGGKSLIDPKQVYAGTVKELDELPFNIPADYKPFTNQRNIFGQALLGVPEPRALVERFDEVRWNGWLTDGSPGLTVLDGAAARASFAVDYYFNGENSACRANKGFFEWHPKVPELNFRWGDPERNIHSPGVKSAEEGTMAVKRMARFFGAAKAGIAPFDKRWVFTETAAFVKTPEGESLKFIPPDFGFEPKHVISMIIPQSLEGVKTSPSFLGSSEYGLGCAQYGYAPFGLSMFIKDLGYHAVPIGADSALAIPIAIQAGLGEYSRMGLMITPEFGPNVRLCEVFTDMPLNHDKPISFGVTEFCKTCKKCAEECAPQAISYEDPTIDGPRGQMQNSGIKRWYVDPVKCLEFWSRDNVRDCCGACIAACPFTKPEAWHHTLIRSLVGAPVITPFMKDMDDIFGYGGKPNDKKAIADWWK</sequence>
<reference evidence="13" key="1">
    <citation type="submission" date="2013-05" db="EMBL/GenBank/DDBJ databases">
        <title>A Desulfitobacterium sp. strain PR reductively dechlorinates both 1,1,1-trichloroethane and chloroform.</title>
        <authorList>
            <person name="Ding C."/>
            <person name="Zhao S."/>
            <person name="He J."/>
        </authorList>
    </citation>
    <scope>NUCLEOTIDE SEQUENCE</scope>
    <source>
        <strain evidence="13">PR</strain>
    </source>
</reference>
<name>R9YJY6_9FIRM</name>
<protein>
    <submittedName>
        <fullName evidence="13">Chloroform and 1,1,1-trichloroethane reductive dehalogenase</fullName>
    </submittedName>
</protein>
<evidence type="ECO:0000256" key="8">
    <source>
        <dbReference type="ARBA" id="ARBA00023014"/>
    </source>
</evidence>
<evidence type="ECO:0000256" key="5">
    <source>
        <dbReference type="ARBA" id="ARBA00022729"/>
    </source>
</evidence>
<keyword evidence="4" id="KW-0479">Metal-binding</keyword>
<evidence type="ECO:0000256" key="10">
    <source>
        <dbReference type="ARBA" id="ARBA00029374"/>
    </source>
</evidence>
<dbReference type="GO" id="GO:0051539">
    <property type="term" value="F:4 iron, 4 sulfur cluster binding"/>
    <property type="evidence" value="ECO:0007669"/>
    <property type="project" value="UniProtKB-KW"/>
</dbReference>
<dbReference type="PROSITE" id="PS51318">
    <property type="entry name" value="TAT"/>
    <property type="match status" value="1"/>
</dbReference>
<keyword evidence="11" id="KW-1133">Transmembrane helix</keyword>
<feature type="domain" description="4Fe-4S ferredoxin-type" evidence="12">
    <location>
        <begin position="333"/>
        <end position="363"/>
    </location>
</feature>
<evidence type="ECO:0000256" key="3">
    <source>
        <dbReference type="ARBA" id="ARBA00022485"/>
    </source>
</evidence>
<organism evidence="13">
    <name type="scientific">Desulfitobacterium sp. PR</name>
    <dbReference type="NCBI Taxonomy" id="1338382"/>
    <lineage>
        <taxon>Bacteria</taxon>
        <taxon>Bacillati</taxon>
        <taxon>Bacillota</taxon>
        <taxon>Clostridia</taxon>
        <taxon>Eubacteriales</taxon>
        <taxon>Desulfitobacteriaceae</taxon>
        <taxon>Desulfitobacterium</taxon>
    </lineage>
</organism>
<dbReference type="SMR" id="R9YJY6"/>
<proteinExistence type="predicted"/>
<dbReference type="PANTHER" id="PTHR42827:SF1">
    <property type="entry name" value="IRON-SULFUR CLUSTER-BINDING PROTEIN"/>
    <property type="match status" value="1"/>
</dbReference>
<dbReference type="EMBL" id="KF155162">
    <property type="protein sequence ID" value="AGO27983.1"/>
    <property type="molecule type" value="Genomic_DNA"/>
</dbReference>
<dbReference type="Gene3D" id="3.30.70.20">
    <property type="match status" value="1"/>
</dbReference>
<evidence type="ECO:0000256" key="9">
    <source>
        <dbReference type="ARBA" id="ARBA00023136"/>
    </source>
</evidence>
<dbReference type="InterPro" id="IPR012832">
    <property type="entry name" value="RDH"/>
</dbReference>
<dbReference type="SUPFAM" id="SSF54862">
    <property type="entry name" value="4Fe-4S ferredoxins"/>
    <property type="match status" value="1"/>
</dbReference>
<feature type="transmembrane region" description="Helical" evidence="11">
    <location>
        <begin position="20"/>
        <end position="40"/>
    </location>
</feature>
<evidence type="ECO:0000256" key="7">
    <source>
        <dbReference type="ARBA" id="ARBA00023004"/>
    </source>
</evidence>
<dbReference type="PANTHER" id="PTHR42827">
    <property type="entry name" value="IRON-SULFUR CLUSTER-BINDING PROTEIN-RELATED"/>
    <property type="match status" value="1"/>
</dbReference>
<dbReference type="NCBIfam" id="TIGR02486">
    <property type="entry name" value="RDH"/>
    <property type="match status" value="1"/>
</dbReference>
<keyword evidence="9 11" id="KW-0472">Membrane</keyword>
<dbReference type="InterPro" id="IPR017896">
    <property type="entry name" value="4Fe4S_Fe-S-bd"/>
</dbReference>
<keyword evidence="6" id="KW-0677">Repeat</keyword>
<dbReference type="GO" id="GO:0005886">
    <property type="term" value="C:plasma membrane"/>
    <property type="evidence" value="ECO:0007669"/>
    <property type="project" value="UniProtKB-SubCell"/>
</dbReference>
<comment type="cofactor">
    <cofactor evidence="10">
        <name>corrinoid</name>
        <dbReference type="ChEBI" id="CHEBI:33913"/>
    </cofactor>
</comment>
<evidence type="ECO:0000256" key="2">
    <source>
        <dbReference type="ARBA" id="ARBA00022475"/>
    </source>
</evidence>
<evidence type="ECO:0000256" key="4">
    <source>
        <dbReference type="ARBA" id="ARBA00022723"/>
    </source>
</evidence>
<evidence type="ECO:0000256" key="1">
    <source>
        <dbReference type="ARBA" id="ARBA00004236"/>
    </source>
</evidence>
<dbReference type="InterPro" id="IPR006311">
    <property type="entry name" value="TAT_signal"/>
</dbReference>
<dbReference type="Pfam" id="PF12838">
    <property type="entry name" value="Fer4_7"/>
    <property type="match status" value="1"/>
</dbReference>
<keyword evidence="2" id="KW-1003">Cell membrane</keyword>
<dbReference type="AlphaFoldDB" id="R9YJY6"/>
<accession>R9YJY6</accession>
<evidence type="ECO:0000256" key="11">
    <source>
        <dbReference type="SAM" id="Phobius"/>
    </source>
</evidence>